<dbReference type="InterPro" id="IPR011049">
    <property type="entry name" value="Serralysin-like_metalloprot_C"/>
</dbReference>
<dbReference type="OrthoDB" id="6305173at2"/>
<dbReference type="InterPro" id="IPR028992">
    <property type="entry name" value="Hedgehog/Intein_dom"/>
</dbReference>
<keyword evidence="5" id="KW-1185">Reference proteome</keyword>
<evidence type="ECO:0000313" key="5">
    <source>
        <dbReference type="Proteomes" id="UP000269689"/>
    </source>
</evidence>
<proteinExistence type="predicted"/>
<dbReference type="InterPro" id="IPR036844">
    <property type="entry name" value="Hint_dom_sf"/>
</dbReference>
<dbReference type="PROSITE" id="PS00330">
    <property type="entry name" value="HEMOLYSIN_CALCIUM"/>
    <property type="match status" value="3"/>
</dbReference>
<reference evidence="4 5" key="1">
    <citation type="submission" date="2018-11" db="EMBL/GenBank/DDBJ databases">
        <title>Genomic Encyclopedia of Type Strains, Phase IV (KMG-IV): sequencing the most valuable type-strain genomes for metagenomic binning, comparative biology and taxonomic classification.</title>
        <authorList>
            <person name="Goeker M."/>
        </authorList>
    </citation>
    <scope>NUCLEOTIDE SEQUENCE [LARGE SCALE GENOMIC DNA]</scope>
    <source>
        <strain evidence="4 5">DSM 104731</strain>
    </source>
</reference>
<keyword evidence="2" id="KW-0964">Secreted</keyword>
<dbReference type="InterPro" id="IPR018511">
    <property type="entry name" value="Hemolysin-typ_Ca-bd_CS"/>
</dbReference>
<comment type="caution">
    <text evidence="4">The sequence shown here is derived from an EMBL/GenBank/DDBJ whole genome shotgun (WGS) entry which is preliminary data.</text>
</comment>
<dbReference type="Proteomes" id="UP000269689">
    <property type="component" value="Unassembled WGS sequence"/>
</dbReference>
<dbReference type="InterPro" id="IPR001343">
    <property type="entry name" value="Hemolysn_Ca-bd"/>
</dbReference>
<accession>A0A3N4UWF0</accession>
<dbReference type="GO" id="GO:0005509">
    <property type="term" value="F:calcium ion binding"/>
    <property type="evidence" value="ECO:0007669"/>
    <property type="project" value="InterPro"/>
</dbReference>
<dbReference type="Gene3D" id="2.150.10.10">
    <property type="entry name" value="Serralysin-like metalloprotease, C-terminal"/>
    <property type="match status" value="1"/>
</dbReference>
<dbReference type="PANTHER" id="PTHR38340">
    <property type="entry name" value="S-LAYER PROTEIN"/>
    <property type="match status" value="1"/>
</dbReference>
<dbReference type="GO" id="GO:0005576">
    <property type="term" value="C:extracellular region"/>
    <property type="evidence" value="ECO:0007669"/>
    <property type="project" value="UniProtKB-SubCell"/>
</dbReference>
<evidence type="ECO:0000256" key="2">
    <source>
        <dbReference type="ARBA" id="ARBA00022525"/>
    </source>
</evidence>
<dbReference type="InterPro" id="IPR050557">
    <property type="entry name" value="RTX_toxin/Mannuronan_C5-epim"/>
</dbReference>
<dbReference type="Pfam" id="PF13403">
    <property type="entry name" value="Hint_2"/>
    <property type="match status" value="1"/>
</dbReference>
<evidence type="ECO:0000256" key="1">
    <source>
        <dbReference type="ARBA" id="ARBA00004613"/>
    </source>
</evidence>
<dbReference type="RefSeq" id="WP_123792054.1">
    <property type="nucleotide sequence ID" value="NZ_RKQK01000001.1"/>
</dbReference>
<dbReference type="AlphaFoldDB" id="A0A3N4UWF0"/>
<name>A0A3N4UWF0_9RHOB</name>
<gene>
    <name evidence="4" type="ORF">EDD53_1013</name>
</gene>
<comment type="subcellular location">
    <subcellularLocation>
        <location evidence="1">Secreted</location>
    </subcellularLocation>
</comment>
<evidence type="ECO:0000259" key="3">
    <source>
        <dbReference type="Pfam" id="PF13403"/>
    </source>
</evidence>
<dbReference type="SUPFAM" id="SSF51120">
    <property type="entry name" value="beta-Roll"/>
    <property type="match status" value="1"/>
</dbReference>
<sequence length="726" mass="75640">MPVYTVNFYDIDANSVFGNAGTSLVYAGPAIAAGSSVINDTGTGANGLVLTDDNAGENTTTSTSTINGATSTNALTDAEIVWTVRDTATGETFEVVQFNVESGAAAGNYTLSEVALVPGRTYEVLARDTIPEVGQGFENFAYADYEDGIVQGTAGDDVIDENYTGDTGGDRIDAQTVTSNVLSWESLGADNTDIAQTGASATLGGIDVTVSYNDQGPGQTATISNTTIYNDAGAGETFDTDSSLFLYGDNSGAQTGSDTAEVTIDFDTAAGSLRNPEVENVTFRISDIDLNPGGFVDTISVYAYDLEGNLVPVILSTTGDVDINAAGDEATGTAATTANTASGSLLVTIPGPVASIVIDYGNNGTAPQAVNVSDIHFDSVYEDLDNTVEAGDGNDFIDGGRGDDILNGGADNDTILGGSGDDIIDGGTGDDTLSGGTGNDTIYAGDGDDTIYAGSGDTIYGGAGQDTIIIDPSQLEGNPDPLNPDTITIIGDETDDGTGDVLDMNGLMVPGSVVRDADDPESGYATLIDGTIIRFENIETLICFGRGTRIETPFGPRKIETLKVGDLVLTRDHGPQPLRWIGSRGVEAKGDFAPIEIKSGALGNTSDLIVSPQHRMLLEDWRSELLFGQREVFSAAKHLINDTTIYRREGGVVEYFHMLFDAHEIVYAEGAASESFHPSQMSLTGVADAARDELFNLFPDLRTMPSGHGPTARPCLKAHEAGLLVA</sequence>
<evidence type="ECO:0000313" key="4">
    <source>
        <dbReference type="EMBL" id="RPE71881.1"/>
    </source>
</evidence>
<dbReference type="Pfam" id="PF00353">
    <property type="entry name" value="HemolysinCabind"/>
    <property type="match status" value="2"/>
</dbReference>
<feature type="domain" description="Hedgehog/Intein (Hint)" evidence="3">
    <location>
        <begin position="542"/>
        <end position="679"/>
    </location>
</feature>
<organism evidence="4 5">
    <name type="scientific">Pacificibacter maritimus</name>
    <dbReference type="NCBI Taxonomy" id="762213"/>
    <lineage>
        <taxon>Bacteria</taxon>
        <taxon>Pseudomonadati</taxon>
        <taxon>Pseudomonadota</taxon>
        <taxon>Alphaproteobacteria</taxon>
        <taxon>Rhodobacterales</taxon>
        <taxon>Roseobacteraceae</taxon>
        <taxon>Pacificibacter</taxon>
    </lineage>
</organism>
<dbReference type="SUPFAM" id="SSF51294">
    <property type="entry name" value="Hedgehog/intein (Hint) domain"/>
    <property type="match status" value="1"/>
</dbReference>
<dbReference type="PANTHER" id="PTHR38340:SF1">
    <property type="entry name" value="S-LAYER PROTEIN"/>
    <property type="match status" value="1"/>
</dbReference>
<dbReference type="EMBL" id="RKQK01000001">
    <property type="protein sequence ID" value="RPE71881.1"/>
    <property type="molecule type" value="Genomic_DNA"/>
</dbReference>
<protein>
    <submittedName>
        <fullName evidence="4">Hemolysin type calcium-binding protein</fullName>
    </submittedName>
</protein>
<dbReference type="PRINTS" id="PR00313">
    <property type="entry name" value="CABNDNGRPT"/>
</dbReference>
<dbReference type="Gene3D" id="2.170.16.10">
    <property type="entry name" value="Hedgehog/Intein (Hint) domain"/>
    <property type="match status" value="1"/>
</dbReference>